<keyword evidence="4" id="KW-1185">Reference proteome</keyword>
<feature type="compositionally biased region" description="Polar residues" evidence="1">
    <location>
        <begin position="424"/>
        <end position="442"/>
    </location>
</feature>
<dbReference type="EMBL" id="JARJCM010000037">
    <property type="protein sequence ID" value="KAJ7037496.1"/>
    <property type="molecule type" value="Genomic_DNA"/>
</dbReference>
<sequence length="463" mass="47476">MFLSALPLFVFVLVVVFCPSAVIGSHSPPTGDARAILGKRDAFSDTGLSSASWIWLPEPDLLVTAPTGDVAFIKTFATPAGKNATSALIALTVDNNFTVWLNGQPIGASDPEGENGWVTAHVFSVAFNTSANVLSVLGANANPASPGANNPAGLLAAIRILYTDGSSATVLSDSTWLASGSVPSDFPLPADLSPFVNAQIAAKYGSGSWATSVGLPSPKPNPLDLTGSLWVWSVSNASIVAPVGNVGFRKSIPAAANKIALSATVLLSVDNTFDLWVNGQYIGSPPFDNNANVVASWAFAQRFKVTLTESTNIFTVIGKNFASQANATLASPAGLVAAVQVEYQDGSSDTFRSDASWLTGPVASSEAFIALPDSALVPSIPQGPYGILPWSQIGVSDALSVLNLPQINASTAAAGSSNTHPAPASTTILPTSTPSGENGASTVSSAKTLTLVFAWCIITGLMP</sequence>
<evidence type="ECO:0000313" key="3">
    <source>
        <dbReference type="EMBL" id="KAJ7037496.1"/>
    </source>
</evidence>
<comment type="caution">
    <text evidence="3">The sequence shown here is derived from an EMBL/GenBank/DDBJ whole genome shotgun (WGS) entry which is preliminary data.</text>
</comment>
<dbReference type="SUPFAM" id="SSF49785">
    <property type="entry name" value="Galactose-binding domain-like"/>
    <property type="match status" value="1"/>
</dbReference>
<name>A0AAD6T2B5_9AGAR</name>
<feature type="region of interest" description="Disordered" evidence="1">
    <location>
        <begin position="412"/>
        <end position="442"/>
    </location>
</feature>
<dbReference type="InterPro" id="IPR008979">
    <property type="entry name" value="Galactose-bd-like_sf"/>
</dbReference>
<dbReference type="AlphaFoldDB" id="A0AAD6T2B5"/>
<dbReference type="Proteomes" id="UP001218188">
    <property type="component" value="Unassembled WGS sequence"/>
</dbReference>
<accession>A0AAD6T2B5</accession>
<evidence type="ECO:0000313" key="4">
    <source>
        <dbReference type="Proteomes" id="UP001218188"/>
    </source>
</evidence>
<dbReference type="Gene3D" id="2.60.120.260">
    <property type="entry name" value="Galactose-binding domain-like"/>
    <property type="match status" value="2"/>
</dbReference>
<reference evidence="3" key="1">
    <citation type="submission" date="2023-03" db="EMBL/GenBank/DDBJ databases">
        <title>Massive genome expansion in bonnet fungi (Mycena s.s.) driven by repeated elements and novel gene families across ecological guilds.</title>
        <authorList>
            <consortium name="Lawrence Berkeley National Laboratory"/>
            <person name="Harder C.B."/>
            <person name="Miyauchi S."/>
            <person name="Viragh M."/>
            <person name="Kuo A."/>
            <person name="Thoen E."/>
            <person name="Andreopoulos B."/>
            <person name="Lu D."/>
            <person name="Skrede I."/>
            <person name="Drula E."/>
            <person name="Henrissat B."/>
            <person name="Morin E."/>
            <person name="Kohler A."/>
            <person name="Barry K."/>
            <person name="LaButti K."/>
            <person name="Morin E."/>
            <person name="Salamov A."/>
            <person name="Lipzen A."/>
            <person name="Mereny Z."/>
            <person name="Hegedus B."/>
            <person name="Baldrian P."/>
            <person name="Stursova M."/>
            <person name="Weitz H."/>
            <person name="Taylor A."/>
            <person name="Grigoriev I.V."/>
            <person name="Nagy L.G."/>
            <person name="Martin F."/>
            <person name="Kauserud H."/>
        </authorList>
    </citation>
    <scope>NUCLEOTIDE SEQUENCE</scope>
    <source>
        <strain evidence="3">CBHHK200</strain>
    </source>
</reference>
<protein>
    <recommendedName>
        <fullName evidence="5">Glycoside hydrolase family 78 protein</fullName>
    </recommendedName>
</protein>
<organism evidence="3 4">
    <name type="scientific">Mycena alexandri</name>
    <dbReference type="NCBI Taxonomy" id="1745969"/>
    <lineage>
        <taxon>Eukaryota</taxon>
        <taxon>Fungi</taxon>
        <taxon>Dikarya</taxon>
        <taxon>Basidiomycota</taxon>
        <taxon>Agaricomycotina</taxon>
        <taxon>Agaricomycetes</taxon>
        <taxon>Agaricomycetidae</taxon>
        <taxon>Agaricales</taxon>
        <taxon>Marasmiineae</taxon>
        <taxon>Mycenaceae</taxon>
        <taxon>Mycena</taxon>
    </lineage>
</organism>
<evidence type="ECO:0000256" key="1">
    <source>
        <dbReference type="SAM" id="MobiDB-lite"/>
    </source>
</evidence>
<evidence type="ECO:0008006" key="5">
    <source>
        <dbReference type="Google" id="ProtNLM"/>
    </source>
</evidence>
<gene>
    <name evidence="3" type="ORF">C8F04DRAFT_1092658</name>
</gene>
<proteinExistence type="predicted"/>
<feature type="signal peptide" evidence="2">
    <location>
        <begin position="1"/>
        <end position="24"/>
    </location>
</feature>
<keyword evidence="2" id="KW-0732">Signal</keyword>
<evidence type="ECO:0000256" key="2">
    <source>
        <dbReference type="SAM" id="SignalP"/>
    </source>
</evidence>
<feature type="chain" id="PRO_5042155471" description="Glycoside hydrolase family 78 protein" evidence="2">
    <location>
        <begin position="25"/>
        <end position="463"/>
    </location>
</feature>